<dbReference type="Proteomes" id="UP001164286">
    <property type="component" value="Unassembled WGS sequence"/>
</dbReference>
<dbReference type="GeneID" id="77725896"/>
<organism evidence="5 6">
    <name type="scientific">Dioszegia hungarica</name>
    <dbReference type="NCBI Taxonomy" id="4972"/>
    <lineage>
        <taxon>Eukaryota</taxon>
        <taxon>Fungi</taxon>
        <taxon>Dikarya</taxon>
        <taxon>Basidiomycota</taxon>
        <taxon>Agaricomycotina</taxon>
        <taxon>Tremellomycetes</taxon>
        <taxon>Tremellales</taxon>
        <taxon>Bulleribasidiaceae</taxon>
        <taxon>Dioszegia</taxon>
    </lineage>
</organism>
<protein>
    <recommendedName>
        <fullName evidence="7">NAD(P)-binding protein</fullName>
    </recommendedName>
</protein>
<dbReference type="Gene3D" id="3.40.50.720">
    <property type="entry name" value="NAD(P)-binding Rossmann-like Domain"/>
    <property type="match status" value="1"/>
</dbReference>
<comment type="caution">
    <text evidence="5">The sequence shown here is derived from an EMBL/GenBank/DDBJ whole genome shotgun (WGS) entry which is preliminary data.</text>
</comment>
<sequence>MPDQRVILITGASSGIGRTCAISLSNAYPSAAHPEKLVLVLSGRREAELKATADACREGTVCEICVGDVVSEEDVGKMFATVREKYGRLDLLFNNAGVDLVGGTPLEDVDMSKFRDTLMINVMGSVLCTAKAIGIMSQQEPKGGRIINNGSISATSPRPNSAAYTCSKFAIAGLSKSTSLDGRKHNITCTQLDIGNAQTSMGGHAAKGARQADGSLKVEPMMDVQNVGDTLVYLAGLPANVDVLHLSIIAAGMPIVGRG</sequence>
<proteinExistence type="inferred from homology"/>
<evidence type="ECO:0008006" key="7">
    <source>
        <dbReference type="Google" id="ProtNLM"/>
    </source>
</evidence>
<keyword evidence="6" id="KW-1185">Reference proteome</keyword>
<reference evidence="5" key="1">
    <citation type="journal article" date="2022" name="G3 (Bethesda)">
        <title>High quality genome of the basidiomycete yeast Dioszegia hungarica PDD-24b-2 isolated from cloud water.</title>
        <authorList>
            <person name="Jarrige D."/>
            <person name="Haridas S."/>
            <person name="Bleykasten-Grosshans C."/>
            <person name="Joly M."/>
            <person name="Nadalig T."/>
            <person name="Sancelme M."/>
            <person name="Vuilleumier S."/>
            <person name="Grigoriev I.V."/>
            <person name="Amato P."/>
            <person name="Bringel F."/>
        </authorList>
    </citation>
    <scope>NUCLEOTIDE SEQUENCE</scope>
    <source>
        <strain evidence="5">PDD-24b-2</strain>
    </source>
</reference>
<dbReference type="PRINTS" id="PR00081">
    <property type="entry name" value="GDHRDH"/>
</dbReference>
<dbReference type="PRINTS" id="PR00080">
    <property type="entry name" value="SDRFAMILY"/>
</dbReference>
<evidence type="ECO:0000256" key="4">
    <source>
        <dbReference type="RuleBase" id="RU000363"/>
    </source>
</evidence>
<dbReference type="InterPro" id="IPR036291">
    <property type="entry name" value="NAD(P)-bd_dom_sf"/>
</dbReference>
<dbReference type="AlphaFoldDB" id="A0AA38LY88"/>
<dbReference type="SUPFAM" id="SSF51735">
    <property type="entry name" value="NAD(P)-binding Rossmann-fold domains"/>
    <property type="match status" value="1"/>
</dbReference>
<evidence type="ECO:0000256" key="3">
    <source>
        <dbReference type="ARBA" id="ARBA00023002"/>
    </source>
</evidence>
<dbReference type="PANTHER" id="PTHR43669">
    <property type="entry name" value="5-KETO-D-GLUCONATE 5-REDUCTASE"/>
    <property type="match status" value="1"/>
</dbReference>
<dbReference type="RefSeq" id="XP_052948358.1">
    <property type="nucleotide sequence ID" value="XM_053086695.1"/>
</dbReference>
<comment type="similarity">
    <text evidence="1 4">Belongs to the short-chain dehydrogenases/reductases (SDR) family.</text>
</comment>
<accession>A0AA38LY88</accession>
<keyword evidence="2" id="KW-0521">NADP</keyword>
<dbReference type="PROSITE" id="PS00061">
    <property type="entry name" value="ADH_SHORT"/>
    <property type="match status" value="1"/>
</dbReference>
<gene>
    <name evidence="5" type="ORF">MKK02DRAFT_23238</name>
</gene>
<keyword evidence="3" id="KW-0560">Oxidoreductase</keyword>
<dbReference type="InterPro" id="IPR020904">
    <property type="entry name" value="Sc_DH/Rdtase_CS"/>
</dbReference>
<evidence type="ECO:0000313" key="5">
    <source>
        <dbReference type="EMBL" id="KAI9638581.1"/>
    </source>
</evidence>
<name>A0AA38LY88_9TREE</name>
<evidence type="ECO:0000256" key="1">
    <source>
        <dbReference type="ARBA" id="ARBA00006484"/>
    </source>
</evidence>
<evidence type="ECO:0000313" key="6">
    <source>
        <dbReference type="Proteomes" id="UP001164286"/>
    </source>
</evidence>
<dbReference type="InterPro" id="IPR002347">
    <property type="entry name" value="SDR_fam"/>
</dbReference>
<dbReference type="GO" id="GO:0016491">
    <property type="term" value="F:oxidoreductase activity"/>
    <property type="evidence" value="ECO:0007669"/>
    <property type="project" value="UniProtKB-KW"/>
</dbReference>
<dbReference type="PANTHER" id="PTHR43669:SF3">
    <property type="entry name" value="ALCOHOL DEHYDROGENASE, PUTATIVE (AFU_ORTHOLOGUE AFUA_3G03445)-RELATED"/>
    <property type="match status" value="1"/>
</dbReference>
<dbReference type="EMBL" id="JAKWFO010000003">
    <property type="protein sequence ID" value="KAI9638581.1"/>
    <property type="molecule type" value="Genomic_DNA"/>
</dbReference>
<evidence type="ECO:0000256" key="2">
    <source>
        <dbReference type="ARBA" id="ARBA00022857"/>
    </source>
</evidence>
<dbReference type="Pfam" id="PF00106">
    <property type="entry name" value="adh_short"/>
    <property type="match status" value="1"/>
</dbReference>
<dbReference type="CDD" id="cd05233">
    <property type="entry name" value="SDR_c"/>
    <property type="match status" value="1"/>
</dbReference>